<dbReference type="InterPro" id="IPR045864">
    <property type="entry name" value="aa-tRNA-synth_II/BPL/LPL"/>
</dbReference>
<dbReference type="STRING" id="392015.SAMN05421543_103172"/>
<dbReference type="FunFam" id="3.30.930.10:FF:000072">
    <property type="entry name" value="Lipoate--protein ligase"/>
    <property type="match status" value="1"/>
</dbReference>
<dbReference type="InterPro" id="IPR004143">
    <property type="entry name" value="BPL_LPL_catalytic"/>
</dbReference>
<evidence type="ECO:0000256" key="6">
    <source>
        <dbReference type="ARBA" id="ARBA00022840"/>
    </source>
</evidence>
<evidence type="ECO:0000256" key="5">
    <source>
        <dbReference type="ARBA" id="ARBA00022741"/>
    </source>
</evidence>
<name>A0A1I7H0Z8_9BACL</name>
<dbReference type="RefSeq" id="WP_074950047.1">
    <property type="nucleotide sequence ID" value="NZ_FPBV01000003.1"/>
</dbReference>
<reference evidence="10" key="1">
    <citation type="submission" date="2016-10" db="EMBL/GenBank/DDBJ databases">
        <authorList>
            <person name="Varghese N."/>
        </authorList>
    </citation>
    <scope>NUCLEOTIDE SEQUENCE [LARGE SCALE GENOMIC DNA]</scope>
    <source>
        <strain evidence="10">DSM 17980</strain>
    </source>
</reference>
<feature type="domain" description="BPL/LPL catalytic" evidence="8">
    <location>
        <begin position="27"/>
        <end position="214"/>
    </location>
</feature>
<keyword evidence="6" id="KW-0067">ATP-binding</keyword>
<comment type="catalytic activity">
    <reaction evidence="7">
        <text>L-lysyl-[lipoyl-carrier protein] + (R)-lipoate + ATP = N(6)-[(R)-lipoyl]-L-lysyl-[lipoyl-carrier protein] + AMP + diphosphate + H(+)</text>
        <dbReference type="Rhea" id="RHEA:49288"/>
        <dbReference type="Rhea" id="RHEA-COMP:10500"/>
        <dbReference type="Rhea" id="RHEA-COMP:10502"/>
        <dbReference type="ChEBI" id="CHEBI:15378"/>
        <dbReference type="ChEBI" id="CHEBI:29969"/>
        <dbReference type="ChEBI" id="CHEBI:30616"/>
        <dbReference type="ChEBI" id="CHEBI:33019"/>
        <dbReference type="ChEBI" id="CHEBI:83088"/>
        <dbReference type="ChEBI" id="CHEBI:83099"/>
        <dbReference type="ChEBI" id="CHEBI:456215"/>
        <dbReference type="EC" id="6.3.1.20"/>
    </reaction>
</comment>
<dbReference type="Gene3D" id="3.30.930.10">
    <property type="entry name" value="Bira Bifunctional Protein, Domain 2"/>
    <property type="match status" value="1"/>
</dbReference>
<dbReference type="AlphaFoldDB" id="A0A1I7H0Z8"/>
<dbReference type="NCBIfam" id="TIGR00545">
    <property type="entry name" value="lipoyltrans"/>
    <property type="match status" value="1"/>
</dbReference>
<evidence type="ECO:0000256" key="4">
    <source>
        <dbReference type="ARBA" id="ARBA00022598"/>
    </source>
</evidence>
<dbReference type="SUPFAM" id="SSF82649">
    <property type="entry name" value="SufE/NifU"/>
    <property type="match status" value="1"/>
</dbReference>
<dbReference type="OrthoDB" id="9788148at2"/>
<dbReference type="GO" id="GO:0005737">
    <property type="term" value="C:cytoplasm"/>
    <property type="evidence" value="ECO:0007669"/>
    <property type="project" value="TreeGrafter"/>
</dbReference>
<evidence type="ECO:0000259" key="8">
    <source>
        <dbReference type="PROSITE" id="PS51733"/>
    </source>
</evidence>
<keyword evidence="4 9" id="KW-0436">Ligase</keyword>
<dbReference type="Gene3D" id="3.30.390.50">
    <property type="entry name" value="CO dehydrogenase flavoprotein, C-terminal domain"/>
    <property type="match status" value="1"/>
</dbReference>
<dbReference type="PANTHER" id="PTHR12561">
    <property type="entry name" value="LIPOATE-PROTEIN LIGASE"/>
    <property type="match status" value="1"/>
</dbReference>
<dbReference type="Pfam" id="PF21948">
    <property type="entry name" value="LplA-B_cat"/>
    <property type="match status" value="1"/>
</dbReference>
<gene>
    <name evidence="9" type="ORF">SAMN05421543_103172</name>
</gene>
<dbReference type="GO" id="GO:0005524">
    <property type="term" value="F:ATP binding"/>
    <property type="evidence" value="ECO:0007669"/>
    <property type="project" value="UniProtKB-KW"/>
</dbReference>
<evidence type="ECO:0000313" key="10">
    <source>
        <dbReference type="Proteomes" id="UP000183508"/>
    </source>
</evidence>
<evidence type="ECO:0000256" key="7">
    <source>
        <dbReference type="ARBA" id="ARBA00048037"/>
    </source>
</evidence>
<evidence type="ECO:0000256" key="2">
    <source>
        <dbReference type="ARBA" id="ARBA00005124"/>
    </source>
</evidence>
<dbReference type="InterPro" id="IPR019491">
    <property type="entry name" value="Lipoate_protein_ligase_C"/>
</dbReference>
<dbReference type="UniPathway" id="UPA00537">
    <property type="reaction ID" value="UER00594"/>
</dbReference>
<comment type="pathway">
    <text evidence="1">Protein modification; protein lipoylation via exogenous pathway; protein N(6)-(lipoyl)lysine from lipoate: step 2/2.</text>
</comment>
<dbReference type="SUPFAM" id="SSF55681">
    <property type="entry name" value="Class II aaRS and biotin synthetases"/>
    <property type="match status" value="1"/>
</dbReference>
<keyword evidence="10" id="KW-1185">Reference proteome</keyword>
<dbReference type="Pfam" id="PF10437">
    <property type="entry name" value="Lip_prot_lig_C"/>
    <property type="match status" value="1"/>
</dbReference>
<dbReference type="GO" id="GO:0009249">
    <property type="term" value="P:protein lipoylation"/>
    <property type="evidence" value="ECO:0007669"/>
    <property type="project" value="InterPro"/>
</dbReference>
<dbReference type="CDD" id="cd16443">
    <property type="entry name" value="LplA"/>
    <property type="match status" value="1"/>
</dbReference>
<sequence length="330" mass="38295">MRYIDNQDVMDGTLNLALEEYALTALDREQTYLLFYSMHPTVIVGKNQNTLEEINAEYVRAHGVVVTRRLSGGGAVYNDEGDLSFSFITKHDANSFHNYRKFTEPVIRALRDLGVPAELSGRNDILVEGKKVSGNAQFATRGRMFSHGTLLFDVNLDNVEKALRVHPEKMESKGVKSVRSRVTNIRPYLRRDMDIREFKQVLLERIFDGLPEIPTYRLTEADWQAVRDLAERRYRNWDWVYGQSPPFNVRRTRYIPGVGLLDVRLYVERGRIEQCRVYGDFFGERDVSEIEQRLLGRRYDPDDLAAALADVDLRAYFGALDRAEWLRLLY</sequence>
<evidence type="ECO:0000313" key="9">
    <source>
        <dbReference type="EMBL" id="SFU54369.1"/>
    </source>
</evidence>
<proteinExistence type="predicted"/>
<dbReference type="eggNOG" id="COG0095">
    <property type="taxonomic scope" value="Bacteria"/>
</dbReference>
<evidence type="ECO:0000256" key="1">
    <source>
        <dbReference type="ARBA" id="ARBA00005085"/>
    </source>
</evidence>
<dbReference type="PROSITE" id="PS51733">
    <property type="entry name" value="BPL_LPL_CATALYTIC"/>
    <property type="match status" value="1"/>
</dbReference>
<dbReference type="EMBL" id="FPBV01000003">
    <property type="protein sequence ID" value="SFU54369.1"/>
    <property type="molecule type" value="Genomic_DNA"/>
</dbReference>
<accession>A0A1I7H0Z8</accession>
<comment type="pathway">
    <text evidence="2">Protein modification; protein lipoylation via exogenous pathway; protein N(6)-(lipoyl)lysine from lipoate: step 1/2.</text>
</comment>
<organism evidence="9 10">
    <name type="scientific">Alicyclobacillus macrosporangiidus</name>
    <dbReference type="NCBI Taxonomy" id="392015"/>
    <lineage>
        <taxon>Bacteria</taxon>
        <taxon>Bacillati</taxon>
        <taxon>Bacillota</taxon>
        <taxon>Bacilli</taxon>
        <taxon>Bacillales</taxon>
        <taxon>Alicyclobacillaceae</taxon>
        <taxon>Alicyclobacillus</taxon>
    </lineage>
</organism>
<protein>
    <recommendedName>
        <fullName evidence="3">lipoate--protein ligase</fullName>
        <ecNumber evidence="3">6.3.1.20</ecNumber>
    </recommendedName>
</protein>
<keyword evidence="5" id="KW-0547">Nucleotide-binding</keyword>
<dbReference type="GO" id="GO:0017118">
    <property type="term" value="F:lipoyltransferase activity"/>
    <property type="evidence" value="ECO:0007669"/>
    <property type="project" value="TreeGrafter"/>
</dbReference>
<dbReference type="PANTHER" id="PTHR12561:SF3">
    <property type="entry name" value="LIPOYLTRANSFERASE 1, MITOCHONDRIAL"/>
    <property type="match status" value="1"/>
</dbReference>
<dbReference type="InterPro" id="IPR004562">
    <property type="entry name" value="LipoylTrfase_LipoateP_Ligase"/>
</dbReference>
<dbReference type="GO" id="GO:0016979">
    <property type="term" value="F:lipoate-protein ligase activity"/>
    <property type="evidence" value="ECO:0007669"/>
    <property type="project" value="UniProtKB-EC"/>
</dbReference>
<evidence type="ECO:0000256" key="3">
    <source>
        <dbReference type="ARBA" id="ARBA00012367"/>
    </source>
</evidence>
<dbReference type="EC" id="6.3.1.20" evidence="3"/>
<dbReference type="Proteomes" id="UP000183508">
    <property type="component" value="Unassembled WGS sequence"/>
</dbReference>